<evidence type="ECO:0000313" key="3">
    <source>
        <dbReference type="EMBL" id="UJO21069.1"/>
    </source>
</evidence>
<dbReference type="GeneID" id="71991178"/>
<dbReference type="GO" id="GO:0016491">
    <property type="term" value="F:oxidoreductase activity"/>
    <property type="evidence" value="ECO:0007669"/>
    <property type="project" value="UniProtKB-KW"/>
</dbReference>
<comment type="similarity">
    <text evidence="1">Belongs to the short-chain dehydrogenases/reductases (SDR) family.</text>
</comment>
<dbReference type="OrthoDB" id="5336600at2759"/>
<dbReference type="Proteomes" id="UP000756132">
    <property type="component" value="Chromosome 8"/>
</dbReference>
<dbReference type="Pfam" id="PF00106">
    <property type="entry name" value="adh_short"/>
    <property type="match status" value="1"/>
</dbReference>
<dbReference type="SUPFAM" id="SSF51735">
    <property type="entry name" value="NAD(P)-binding Rossmann-fold domains"/>
    <property type="match status" value="1"/>
</dbReference>
<reference evidence="3" key="2">
    <citation type="journal article" date="2022" name="Microb. Genom.">
        <title>A chromosome-scale genome assembly of the tomato pathogen Cladosporium fulvum reveals a compartmentalized genome architecture and the presence of a dispensable chromosome.</title>
        <authorList>
            <person name="Zaccaron A.Z."/>
            <person name="Chen L.H."/>
            <person name="Samaras A."/>
            <person name="Stergiopoulos I."/>
        </authorList>
    </citation>
    <scope>NUCLEOTIDE SEQUENCE</scope>
    <source>
        <strain evidence="3">Race5_Kim</strain>
    </source>
</reference>
<reference evidence="3" key="1">
    <citation type="submission" date="2021-12" db="EMBL/GenBank/DDBJ databases">
        <authorList>
            <person name="Zaccaron A."/>
            <person name="Stergiopoulos I."/>
        </authorList>
    </citation>
    <scope>NUCLEOTIDE SEQUENCE</scope>
    <source>
        <strain evidence="3">Race5_Kim</strain>
    </source>
</reference>
<protein>
    <recommendedName>
        <fullName evidence="5">NAD(P)-binding protein</fullName>
    </recommendedName>
</protein>
<gene>
    <name evidence="3" type="ORF">CLAFUR5_11300</name>
</gene>
<dbReference type="InterPro" id="IPR002347">
    <property type="entry name" value="SDR_fam"/>
</dbReference>
<dbReference type="PANTHER" id="PTHR43669:SF3">
    <property type="entry name" value="ALCOHOL DEHYDROGENASE, PUTATIVE (AFU_ORTHOLOGUE AFUA_3G03445)-RELATED"/>
    <property type="match status" value="1"/>
</dbReference>
<sequence>MSTHGALLVFGSGPGIGRNVAALFAERGFSKVVLLSRNTDRLKEDVDFVKSKASSAEVITVKIDLASPDAVRKALDEVDDRLGNDPVEAVLYNAARVGKSEMLRFPAEDLQQDLQIAVISLYIVAQWAVPKLLDTAKSSSYHVPAFLVTSGGLYKNPFPNLFSLSTGKAGQYNLVHSMHKEFQPQGVHCALIVVEGFVKDDAKVTTARHIAEKTWELYEQPKEKGDLDVHITDPDYAKAMGIRNAGGS</sequence>
<dbReference type="RefSeq" id="XP_047765435.1">
    <property type="nucleotide sequence ID" value="XM_047910448.1"/>
</dbReference>
<evidence type="ECO:0008006" key="5">
    <source>
        <dbReference type="Google" id="ProtNLM"/>
    </source>
</evidence>
<dbReference type="Gene3D" id="3.40.50.720">
    <property type="entry name" value="NAD(P)-binding Rossmann-like Domain"/>
    <property type="match status" value="1"/>
</dbReference>
<organism evidence="3 4">
    <name type="scientific">Passalora fulva</name>
    <name type="common">Tomato leaf mold</name>
    <name type="synonym">Cladosporium fulvum</name>
    <dbReference type="NCBI Taxonomy" id="5499"/>
    <lineage>
        <taxon>Eukaryota</taxon>
        <taxon>Fungi</taxon>
        <taxon>Dikarya</taxon>
        <taxon>Ascomycota</taxon>
        <taxon>Pezizomycotina</taxon>
        <taxon>Dothideomycetes</taxon>
        <taxon>Dothideomycetidae</taxon>
        <taxon>Mycosphaerellales</taxon>
        <taxon>Mycosphaerellaceae</taxon>
        <taxon>Fulvia</taxon>
    </lineage>
</organism>
<dbReference type="EMBL" id="CP090170">
    <property type="protein sequence ID" value="UJO21069.1"/>
    <property type="molecule type" value="Genomic_DNA"/>
</dbReference>
<dbReference type="InterPro" id="IPR036291">
    <property type="entry name" value="NAD(P)-bd_dom_sf"/>
</dbReference>
<keyword evidence="2" id="KW-0560">Oxidoreductase</keyword>
<keyword evidence="4" id="KW-1185">Reference proteome</keyword>
<evidence type="ECO:0000256" key="2">
    <source>
        <dbReference type="ARBA" id="ARBA00023002"/>
    </source>
</evidence>
<dbReference type="KEGG" id="ffu:CLAFUR5_11300"/>
<dbReference type="AlphaFoldDB" id="A0A9Q8USQ2"/>
<evidence type="ECO:0000313" key="4">
    <source>
        <dbReference type="Proteomes" id="UP000756132"/>
    </source>
</evidence>
<dbReference type="PANTHER" id="PTHR43669">
    <property type="entry name" value="5-KETO-D-GLUCONATE 5-REDUCTASE"/>
    <property type="match status" value="1"/>
</dbReference>
<name>A0A9Q8USQ2_PASFU</name>
<proteinExistence type="inferred from homology"/>
<evidence type="ECO:0000256" key="1">
    <source>
        <dbReference type="ARBA" id="ARBA00006484"/>
    </source>
</evidence>
<accession>A0A9Q8USQ2</accession>
<dbReference type="OMA" id="HLPWDPI"/>